<name>A0A4P9XQI7_9FUNG</name>
<sequence>MDTLFGGDDALRAVLGVDWEQNATRLWNIPLHPMGELNTINYMAGAPDTPENTRHRIHGAFMQLPLIPLVTYLFVRGFIISVRMVHRRPAMLAGWCCLVQTFAGVVYGLVGFLFFMPSGITCRHYVWYIGSSVTLSTLCVGITLLQRAYLVHRRSKWLLTAGVLLLIPQPLTVYFVWTSPVIMTPQIGCLSYYPSYFPWIKLGIDLPINVLFSTAFIIVVYRQYRLLGSAAWAHLVRNGIQTMCAIVLSNIICVLGTSLSVFGQLSQMLFVLDWIITSILLVRHCVAMNAIPSRTAAPRDKAKPAEFAPINAATANAASWSMPVEQSMRASMEHTVTREQ</sequence>
<evidence type="ECO:0000256" key="1">
    <source>
        <dbReference type="SAM" id="Phobius"/>
    </source>
</evidence>
<dbReference type="EMBL" id="KZ992615">
    <property type="protein sequence ID" value="RKP08313.1"/>
    <property type="molecule type" value="Genomic_DNA"/>
</dbReference>
<keyword evidence="1" id="KW-0472">Membrane</keyword>
<dbReference type="AlphaFoldDB" id="A0A4P9XQI7"/>
<evidence type="ECO:0000313" key="3">
    <source>
        <dbReference type="Proteomes" id="UP000271241"/>
    </source>
</evidence>
<feature type="transmembrane region" description="Helical" evidence="1">
    <location>
        <begin position="242"/>
        <end position="262"/>
    </location>
</feature>
<feature type="transmembrane region" description="Helical" evidence="1">
    <location>
        <begin position="92"/>
        <end position="113"/>
    </location>
</feature>
<reference evidence="3" key="1">
    <citation type="journal article" date="2018" name="Nat. Microbiol.">
        <title>Leveraging single-cell genomics to expand the fungal tree of life.</title>
        <authorList>
            <person name="Ahrendt S.R."/>
            <person name="Quandt C.A."/>
            <person name="Ciobanu D."/>
            <person name="Clum A."/>
            <person name="Salamov A."/>
            <person name="Andreopoulos B."/>
            <person name="Cheng J.F."/>
            <person name="Woyke T."/>
            <person name="Pelin A."/>
            <person name="Henrissat B."/>
            <person name="Reynolds N.K."/>
            <person name="Benny G.L."/>
            <person name="Smith M.E."/>
            <person name="James T.Y."/>
            <person name="Grigoriev I.V."/>
        </authorList>
    </citation>
    <scope>NUCLEOTIDE SEQUENCE [LARGE SCALE GENOMIC DNA]</scope>
    <source>
        <strain evidence="3">RSA 1356</strain>
    </source>
</reference>
<feature type="transmembrane region" description="Helical" evidence="1">
    <location>
        <begin position="157"/>
        <end position="177"/>
    </location>
</feature>
<dbReference type="Proteomes" id="UP000271241">
    <property type="component" value="Unassembled WGS sequence"/>
</dbReference>
<protein>
    <submittedName>
        <fullName evidence="2">Uncharacterized protein</fullName>
    </submittedName>
</protein>
<feature type="transmembrane region" description="Helical" evidence="1">
    <location>
        <begin position="60"/>
        <end position="80"/>
    </location>
</feature>
<feature type="transmembrane region" description="Helical" evidence="1">
    <location>
        <begin position="268"/>
        <end position="291"/>
    </location>
</feature>
<keyword evidence="3" id="KW-1185">Reference proteome</keyword>
<evidence type="ECO:0000313" key="2">
    <source>
        <dbReference type="EMBL" id="RKP08313.1"/>
    </source>
</evidence>
<feature type="transmembrane region" description="Helical" evidence="1">
    <location>
        <begin position="197"/>
        <end position="221"/>
    </location>
</feature>
<dbReference type="OrthoDB" id="5587891at2759"/>
<keyword evidence="1" id="KW-0812">Transmembrane</keyword>
<accession>A0A4P9XQI7</accession>
<proteinExistence type="predicted"/>
<organism evidence="2 3">
    <name type="scientific">Thamnocephalis sphaerospora</name>
    <dbReference type="NCBI Taxonomy" id="78915"/>
    <lineage>
        <taxon>Eukaryota</taxon>
        <taxon>Fungi</taxon>
        <taxon>Fungi incertae sedis</taxon>
        <taxon>Zoopagomycota</taxon>
        <taxon>Zoopagomycotina</taxon>
        <taxon>Zoopagomycetes</taxon>
        <taxon>Zoopagales</taxon>
        <taxon>Sigmoideomycetaceae</taxon>
        <taxon>Thamnocephalis</taxon>
    </lineage>
</organism>
<gene>
    <name evidence="2" type="ORF">THASP1DRAFT_23671</name>
</gene>
<feature type="transmembrane region" description="Helical" evidence="1">
    <location>
        <begin position="125"/>
        <end position="145"/>
    </location>
</feature>
<keyword evidence="1" id="KW-1133">Transmembrane helix</keyword>